<keyword evidence="1" id="KW-1133">Transmembrane helix</keyword>
<feature type="transmembrane region" description="Helical" evidence="1">
    <location>
        <begin position="6"/>
        <end position="29"/>
    </location>
</feature>
<evidence type="ECO:0000313" key="2">
    <source>
        <dbReference type="EMBL" id="MBH0778404.1"/>
    </source>
</evidence>
<comment type="caution">
    <text evidence="2">The sequence shown here is derived from an EMBL/GenBank/DDBJ whole genome shotgun (WGS) entry which is preliminary data.</text>
</comment>
<keyword evidence="1" id="KW-0472">Membrane</keyword>
<keyword evidence="3" id="KW-1185">Reference proteome</keyword>
<sequence length="118" mass="12676">MSWTDSLLYGGLAGAGAVALLVAVMVLAVGKIDALDRREPRVPGPVVGSEVPREWVEEAALRRPSHDLPAEPFEVAEARREVQIHRDCKLDHCPRKVAALNTLINAGLVSTGVPHGVR</sequence>
<accession>A0A931IBN1</accession>
<dbReference type="RefSeq" id="WP_196150701.1">
    <property type="nucleotide sequence ID" value="NZ_JADMLG010000007.1"/>
</dbReference>
<evidence type="ECO:0000256" key="1">
    <source>
        <dbReference type="SAM" id="Phobius"/>
    </source>
</evidence>
<reference evidence="2" key="1">
    <citation type="submission" date="2020-11" db="EMBL/GenBank/DDBJ databases">
        <title>Nocardia NEAU-351.nov., a novel actinomycete isolated from the cow dung.</title>
        <authorList>
            <person name="Zhang X."/>
        </authorList>
    </citation>
    <scope>NUCLEOTIDE SEQUENCE</scope>
    <source>
        <strain evidence="2">NEAU-351</strain>
    </source>
</reference>
<dbReference type="EMBL" id="JADMLG010000007">
    <property type="protein sequence ID" value="MBH0778404.1"/>
    <property type="molecule type" value="Genomic_DNA"/>
</dbReference>
<keyword evidence="1" id="KW-0812">Transmembrane</keyword>
<dbReference type="AlphaFoldDB" id="A0A931IBN1"/>
<gene>
    <name evidence="2" type="ORF">IT779_19180</name>
</gene>
<dbReference type="Proteomes" id="UP000655751">
    <property type="component" value="Unassembled WGS sequence"/>
</dbReference>
<protein>
    <submittedName>
        <fullName evidence="2">Uncharacterized protein</fullName>
    </submittedName>
</protein>
<proteinExistence type="predicted"/>
<evidence type="ECO:0000313" key="3">
    <source>
        <dbReference type="Proteomes" id="UP000655751"/>
    </source>
</evidence>
<name>A0A931IBN1_9NOCA</name>
<organism evidence="2 3">
    <name type="scientific">Nocardia bovistercoris</name>
    <dbReference type="NCBI Taxonomy" id="2785916"/>
    <lineage>
        <taxon>Bacteria</taxon>
        <taxon>Bacillati</taxon>
        <taxon>Actinomycetota</taxon>
        <taxon>Actinomycetes</taxon>
        <taxon>Mycobacteriales</taxon>
        <taxon>Nocardiaceae</taxon>
        <taxon>Nocardia</taxon>
    </lineage>
</organism>